<dbReference type="Pfam" id="PF04166">
    <property type="entry name" value="PdxA"/>
    <property type="match status" value="1"/>
</dbReference>
<sequence length="300" mass="31897">MKKIALTIGDPSGIGPEIIKSWAETHAEDAKGVEVLAHAKFLDALPDCVGKFEIKTNADFKFGKPCKEGAQLALDAMEFAAKGCLEGRYSSVATAPVSKICMAQVCPDFIGQTEFFQKRWGGNAVMSFVGSKMIVALATWHIPLKDVPSSISKENISRAVECAAILAEKVREKAVPNIALCGLNPHAGEDGMLGSEERDVINPLADVLRKKYSGLSSALPPDTVFNRMLKGEFDAAVAMYHDQGLAPLKAVDFDNAVNVSMGLKFIRTSPDHGTAFGIAGKGLADCKSLASAISLAKKLA</sequence>
<dbReference type="InterPro" id="IPR005255">
    <property type="entry name" value="PdxA_fam"/>
</dbReference>
<keyword evidence="5" id="KW-1185">Reference proteome</keyword>
<dbReference type="GO" id="GO:0050570">
    <property type="term" value="F:4-hydroxythreonine-4-phosphate dehydrogenase activity"/>
    <property type="evidence" value="ECO:0007669"/>
    <property type="project" value="UniProtKB-EC"/>
</dbReference>
<organism evidence="4 5">
    <name type="scientific">Intestinicryptomonas porci</name>
    <dbReference type="NCBI Taxonomy" id="2926320"/>
    <lineage>
        <taxon>Bacteria</taxon>
        <taxon>Pseudomonadati</taxon>
        <taxon>Verrucomicrobiota</taxon>
        <taxon>Opitutia</taxon>
        <taxon>Opitutales</taxon>
        <taxon>Intestinicryptomonaceae</taxon>
        <taxon>Intestinicryptomonas</taxon>
    </lineage>
</organism>
<keyword evidence="2 4" id="KW-0560">Oxidoreductase</keyword>
<dbReference type="PANTHER" id="PTHR30004">
    <property type="entry name" value="4-HYDROXYTHREONINE-4-PHOSPHATE DEHYDROGENASE"/>
    <property type="match status" value="1"/>
</dbReference>
<reference evidence="4 5" key="1">
    <citation type="submission" date="2022-03" db="EMBL/GenBank/DDBJ databases">
        <title>Novel taxa within the pig intestine.</title>
        <authorList>
            <person name="Wylensek D."/>
            <person name="Bishof K."/>
            <person name="Afrizal A."/>
            <person name="Clavel T."/>
        </authorList>
    </citation>
    <scope>NUCLEOTIDE SEQUENCE [LARGE SCALE GENOMIC DNA]</scope>
    <source>
        <strain evidence="4 5">CLA-KB-P66</strain>
    </source>
</reference>
<evidence type="ECO:0000256" key="2">
    <source>
        <dbReference type="ARBA" id="ARBA00023002"/>
    </source>
</evidence>
<evidence type="ECO:0000256" key="3">
    <source>
        <dbReference type="ARBA" id="ARBA00023027"/>
    </source>
</evidence>
<accession>A0ABU4WJ84</accession>
<dbReference type="EC" id="1.1.1.262" evidence="4"/>
<evidence type="ECO:0000256" key="1">
    <source>
        <dbReference type="ARBA" id="ARBA00022723"/>
    </source>
</evidence>
<evidence type="ECO:0000313" key="5">
    <source>
        <dbReference type="Proteomes" id="UP001275932"/>
    </source>
</evidence>
<dbReference type="Gene3D" id="3.40.718.10">
    <property type="entry name" value="Isopropylmalate Dehydrogenase"/>
    <property type="match status" value="1"/>
</dbReference>
<keyword evidence="1" id="KW-0479">Metal-binding</keyword>
<comment type="caution">
    <text evidence="4">The sequence shown here is derived from an EMBL/GenBank/DDBJ whole genome shotgun (WGS) entry which is preliminary data.</text>
</comment>
<dbReference type="RefSeq" id="WP_370397549.1">
    <property type="nucleotide sequence ID" value="NZ_JALBUT010000009.1"/>
</dbReference>
<gene>
    <name evidence="4" type="ORF">MOX91_07900</name>
</gene>
<proteinExistence type="predicted"/>
<dbReference type="SUPFAM" id="SSF53659">
    <property type="entry name" value="Isocitrate/Isopropylmalate dehydrogenase-like"/>
    <property type="match status" value="1"/>
</dbReference>
<dbReference type="Proteomes" id="UP001275932">
    <property type="component" value="Unassembled WGS sequence"/>
</dbReference>
<dbReference type="EMBL" id="JALBUT010000009">
    <property type="protein sequence ID" value="MDX8416096.1"/>
    <property type="molecule type" value="Genomic_DNA"/>
</dbReference>
<protein>
    <submittedName>
        <fullName evidence="4">4-hydroxythreonine-4-phosphate dehydrogenase PdxA</fullName>
        <ecNumber evidence="4">1.1.1.262</ecNumber>
    </submittedName>
</protein>
<keyword evidence="3" id="KW-0520">NAD</keyword>
<name>A0ABU4WJ84_9BACT</name>
<evidence type="ECO:0000313" key="4">
    <source>
        <dbReference type="EMBL" id="MDX8416096.1"/>
    </source>
</evidence>
<dbReference type="PANTHER" id="PTHR30004:SF6">
    <property type="entry name" value="D-THREONATE 4-PHOSPHATE DEHYDROGENASE"/>
    <property type="match status" value="1"/>
</dbReference>